<dbReference type="EMBL" id="JBFNQD010000001">
    <property type="protein sequence ID" value="MEW9304826.1"/>
    <property type="molecule type" value="Genomic_DNA"/>
</dbReference>
<accession>A0ABV3PGR3</accession>
<evidence type="ECO:0000313" key="3">
    <source>
        <dbReference type="Proteomes" id="UP001555786"/>
    </source>
</evidence>
<comment type="caution">
    <text evidence="2">The sequence shown here is derived from an EMBL/GenBank/DDBJ whole genome shotgun (WGS) entry which is preliminary data.</text>
</comment>
<dbReference type="Pfam" id="PF02538">
    <property type="entry name" value="Hydantoinase_B"/>
    <property type="match status" value="1"/>
</dbReference>
<dbReference type="Proteomes" id="UP001555786">
    <property type="component" value="Unassembled WGS sequence"/>
</dbReference>
<dbReference type="RefSeq" id="WP_367623098.1">
    <property type="nucleotide sequence ID" value="NZ_JBFNQD010000001.1"/>
</dbReference>
<evidence type="ECO:0000313" key="2">
    <source>
        <dbReference type="EMBL" id="MEW9304826.1"/>
    </source>
</evidence>
<organism evidence="2 3">
    <name type="scientific">Labrys neptuniae</name>
    <dbReference type="NCBI Taxonomy" id="376174"/>
    <lineage>
        <taxon>Bacteria</taxon>
        <taxon>Pseudomonadati</taxon>
        <taxon>Pseudomonadota</taxon>
        <taxon>Alphaproteobacteria</taxon>
        <taxon>Hyphomicrobiales</taxon>
        <taxon>Xanthobacteraceae</taxon>
        <taxon>Labrys</taxon>
    </lineage>
</organism>
<evidence type="ECO:0000259" key="1">
    <source>
        <dbReference type="Pfam" id="PF02538"/>
    </source>
</evidence>
<gene>
    <name evidence="2" type="ORF">ABXS05_04710</name>
</gene>
<reference evidence="2 3" key="1">
    <citation type="submission" date="2024-07" db="EMBL/GenBank/DDBJ databases">
        <title>Description of Labrys sedimenti sp. nov., isolated from a diclofenac-degrading enrichment culture.</title>
        <authorList>
            <person name="Tancsics A."/>
            <person name="Csepanyi A."/>
        </authorList>
    </citation>
    <scope>NUCLEOTIDE SEQUENCE [LARGE SCALE GENOMIC DNA]</scope>
    <source>
        <strain evidence="2 3">LMG 23578</strain>
    </source>
</reference>
<feature type="domain" description="Hydantoinase B/oxoprolinase" evidence="1">
    <location>
        <begin position="40"/>
        <end position="614"/>
    </location>
</feature>
<dbReference type="PANTHER" id="PTHR11365">
    <property type="entry name" value="5-OXOPROLINASE RELATED"/>
    <property type="match status" value="1"/>
</dbReference>
<keyword evidence="3" id="KW-1185">Reference proteome</keyword>
<proteinExistence type="predicted"/>
<dbReference type="InterPro" id="IPR003692">
    <property type="entry name" value="Hydantoinase_B"/>
</dbReference>
<dbReference type="PANTHER" id="PTHR11365:SF23">
    <property type="entry name" value="HYPOTHETICAL 5-OXOPROLINASE (EUROFUNG)-RELATED"/>
    <property type="match status" value="1"/>
</dbReference>
<dbReference type="InterPro" id="IPR045079">
    <property type="entry name" value="Oxoprolinase-like"/>
</dbReference>
<protein>
    <submittedName>
        <fullName evidence="2">Hydantoinase B/oxoprolinase family protein</fullName>
    </submittedName>
</protein>
<sequence length="731" mass="81034">MLDHVKAHMPLRERMLESERLMEETGCYDGITALQLRRQDPLKFETLHTKLRAFCVSAREMARRISASPGVREVGEMVVAIYTPEGDAIALSNGIMVHVHTMSRFIKWMIREGYEANPGIRPGDIFANNDAFIGTVQVPDVMDVVPIFHSGELIGWAGAVCHELEAGGITPGGDVCLAQERFTEGLFVCAEKIGENDEIRRDYVIRCERNLRMPIYWVLDEKAKVASCIDMRENLIALVDEIGLDYWKQISKEFIEEGRLSQLARTRQLTVPGIYRGHTFYGHVTEGKPGFQPLADPNWLYNIPVEMEITTEGKIKLDFEGTQPWGYHSMNCTPAGMDGGMFVTLTQHMNFEGLVNDGAWLATELKIPKGTWTNPDNEMVATATSWALLLPAYGVFQRLLSRGFLARGFIEEVFVGQVNSPMIEMGGESQYGTLFGMAHFECAAAGSGALAIKDGLDTAYVGWNPESDMGNIEIWEQNMPMLYIGRSILPNSGGAGKYRGGCAFISTWLVSKSNHLRLVTSEHSSRVFDNGGLCGGYPAPTCQMHRAVRDTNLAEIIAEKRPLPHTIGTDPAHSDLEKLVEGRHVTEEGPYITAPHKSGDIFTHSYNGGGGYGDVLERDPVKTTQDVENGFLTPEAAEQVFGIVIREVPQTDRLEADLTATAALREKMRAERITTSVPVSAWIAEEAKRVAASDFAPEVAKMHANAMKLSPRFAADFRKFWGLDASFTVHY</sequence>
<name>A0ABV3PGR3_9HYPH</name>